<dbReference type="GO" id="GO:0005681">
    <property type="term" value="C:spliceosomal complex"/>
    <property type="evidence" value="ECO:0007669"/>
    <property type="project" value="UniProtKB-KW"/>
</dbReference>
<evidence type="ECO:0000256" key="10">
    <source>
        <dbReference type="ARBA" id="ARBA00022771"/>
    </source>
</evidence>
<reference evidence="26 27" key="1">
    <citation type="journal article" date="2024" name="Ann. Entomol. Soc. Am.">
        <title>Genomic analyses of the southern and eastern yellowjacket wasps (Hymenoptera: Vespidae) reveal evolutionary signatures of social life.</title>
        <authorList>
            <person name="Catto M.A."/>
            <person name="Caine P.B."/>
            <person name="Orr S.E."/>
            <person name="Hunt B.G."/>
            <person name="Goodisman M.A.D."/>
        </authorList>
    </citation>
    <scope>NUCLEOTIDE SEQUENCE [LARGE SCALE GENOMIC DNA]</scope>
    <source>
        <strain evidence="26">232</strain>
        <tissue evidence="26">Head and thorax</tissue>
    </source>
</reference>
<dbReference type="InterPro" id="IPR002130">
    <property type="entry name" value="Cyclophilin-type_PPIase_dom"/>
</dbReference>
<keyword evidence="15" id="KW-0508">mRNA splicing</keyword>
<evidence type="ECO:0000256" key="19">
    <source>
        <dbReference type="ARBA" id="ARBA00040924"/>
    </source>
</evidence>
<dbReference type="FunFam" id="3.30.160.60:FF:000303">
    <property type="entry name" value="Zinc finger protein 41"/>
    <property type="match status" value="1"/>
</dbReference>
<keyword evidence="17" id="KW-0539">Nucleus</keyword>
<dbReference type="PROSITE" id="PS50072">
    <property type="entry name" value="CSA_PPIASE_2"/>
    <property type="match status" value="1"/>
</dbReference>
<dbReference type="InterPro" id="IPR020892">
    <property type="entry name" value="Cyclophilin-type_PPIase_CS"/>
</dbReference>
<dbReference type="InterPro" id="IPR029000">
    <property type="entry name" value="Cyclophilin-like_dom_sf"/>
</dbReference>
<evidence type="ECO:0000256" key="1">
    <source>
        <dbReference type="ARBA" id="ARBA00000971"/>
    </source>
</evidence>
<keyword evidence="10 22" id="KW-0863">Zinc-finger</keyword>
<dbReference type="GO" id="GO:0008380">
    <property type="term" value="P:RNA splicing"/>
    <property type="evidence" value="ECO:0007669"/>
    <property type="project" value="UniProtKB-KW"/>
</dbReference>
<evidence type="ECO:0000256" key="14">
    <source>
        <dbReference type="ARBA" id="ARBA00023186"/>
    </source>
</evidence>
<keyword evidence="13" id="KW-0697">Rotamase</keyword>
<evidence type="ECO:0000256" key="6">
    <source>
        <dbReference type="ARBA" id="ARBA00022664"/>
    </source>
</evidence>
<dbReference type="CDD" id="cd01926">
    <property type="entry name" value="cyclophilin_ABH_like"/>
    <property type="match status" value="1"/>
</dbReference>
<evidence type="ECO:0000256" key="7">
    <source>
        <dbReference type="ARBA" id="ARBA00022723"/>
    </source>
</evidence>
<dbReference type="SMART" id="SM00355">
    <property type="entry name" value="ZnF_C2H2"/>
    <property type="match status" value="4"/>
</dbReference>
<dbReference type="GO" id="GO:1990837">
    <property type="term" value="F:sequence-specific double-stranded DNA binding"/>
    <property type="evidence" value="ECO:0007669"/>
    <property type="project" value="UniProtKB-ARBA"/>
</dbReference>
<keyword evidence="12" id="KW-0007">Acetylation</keyword>
<evidence type="ECO:0000256" key="5">
    <source>
        <dbReference type="ARBA" id="ARBA00022490"/>
    </source>
</evidence>
<dbReference type="GO" id="GO:0005737">
    <property type="term" value="C:cytoplasm"/>
    <property type="evidence" value="ECO:0007669"/>
    <property type="project" value="UniProtKB-SubCell"/>
</dbReference>
<dbReference type="Gene3D" id="2.40.100.10">
    <property type="entry name" value="Cyclophilin-like"/>
    <property type="match status" value="1"/>
</dbReference>
<evidence type="ECO:0000256" key="23">
    <source>
        <dbReference type="SAM" id="MobiDB-lite"/>
    </source>
</evidence>
<name>A0ABD2CZJ5_VESMC</name>
<evidence type="ECO:0000313" key="27">
    <source>
        <dbReference type="Proteomes" id="UP001607303"/>
    </source>
</evidence>
<keyword evidence="9" id="KW-0677">Repeat</keyword>
<feature type="region of interest" description="Disordered" evidence="23">
    <location>
        <begin position="361"/>
        <end position="399"/>
    </location>
</feature>
<keyword evidence="14" id="KW-0143">Chaperone</keyword>
<dbReference type="InterPro" id="IPR013087">
    <property type="entry name" value="Znf_C2H2_type"/>
</dbReference>
<comment type="subcellular location">
    <subcellularLocation>
        <location evidence="3">Cytoplasm</location>
    </subcellularLocation>
    <subcellularLocation>
        <location evidence="2">Nucleus speckle</location>
    </subcellularLocation>
</comment>
<feature type="domain" description="PPIase cyclophilin-type" evidence="24">
    <location>
        <begin position="668"/>
        <end position="831"/>
    </location>
</feature>
<dbReference type="EMBL" id="JAYRBN010000010">
    <property type="protein sequence ID" value="KAL2750540.1"/>
    <property type="molecule type" value="Genomic_DNA"/>
</dbReference>
<dbReference type="PROSITE" id="PS00028">
    <property type="entry name" value="ZINC_FINGER_C2H2_1"/>
    <property type="match status" value="3"/>
</dbReference>
<dbReference type="InterPro" id="IPR036236">
    <property type="entry name" value="Znf_C2H2_sf"/>
</dbReference>
<keyword evidence="27" id="KW-1185">Reference proteome</keyword>
<dbReference type="AlphaFoldDB" id="A0ABD2CZJ5"/>
<dbReference type="Gene3D" id="3.30.160.60">
    <property type="entry name" value="Classic Zinc Finger"/>
    <property type="match status" value="3"/>
</dbReference>
<evidence type="ECO:0000313" key="26">
    <source>
        <dbReference type="EMBL" id="KAL2750540.1"/>
    </source>
</evidence>
<gene>
    <name evidence="26" type="ORF">V1477_001330</name>
</gene>
<evidence type="ECO:0000259" key="25">
    <source>
        <dbReference type="PROSITE" id="PS50157"/>
    </source>
</evidence>
<dbReference type="PRINTS" id="PR00153">
    <property type="entry name" value="CSAPPISMRASE"/>
</dbReference>
<dbReference type="Pfam" id="PF00160">
    <property type="entry name" value="Pro_isomerase"/>
    <property type="match status" value="1"/>
</dbReference>
<sequence>MEAHENEQYVTFPLTGVHDNIQENIISHEEICEPVDDCVLQDGLTEVPVNDVNTDIQEAHVAVEILPDRSDEEDENRSVYPIYIKQEEQQQYTSGDDESMAVEALRQLGGMYPCFENKKVSCPNCTNLFTQIEFAKHQPTCNVNKLSCPTCGETFERKMDLNNHMVCHQVDRPHACRTCGNLFRSKSSLQSHMLQVHQIERPHKCTICGADFQRPSSLSNHMKIHTYVAGRAIMQSRGNNQVSQSTETFRKWSENNTSETQSVPVPSSTVQTVQNYNACQVHWAVPAYTFQTEQSTVNTIPNHDEKIDTLHEFNVLPNGEVTQFEYTQQNSMNNQINQQYNRDELCAHIVKHSDQMIAEAKAKTNNNAPKSRPTRKKSKASMGEDTQEKQNMNNHEISRLEQNKALLSITEAMDKSECQQIVNDKQNNTYLVVTAERHNENLIAISELKHNNVRLILDDKQNESVHITQNDHEHTDSYLITMDKQNDSTHILPDNNALRAITTTRNNEVDTMHLIQSSKQSNTLHLLSKPNESLPVLTISNNPEDHENYSSQIGQIGSTDLPMDMATHDTSRQDQTIKSHNGNRQESLLHEGVPQGTVIQIVHYQQDSDDGEELVCGICGEDFTDKNILMEHNLRLGSSKSVFTQEINMPTWNQIQTQLRNPNNPVVFFDVSVGTTEIGRMIFELFEDVCPKTSENFRQFCTGEYRKDGVPLGFKGAIFHRVIKDFMIQGGDFVNGDGTGVISIYGGGTFPDENFTLKHDSPGLLSMANSGKDTNGCQFFITCAKCNFLDGKHVVFGRVIDGLLVMRKVENVPTGPNNKPKIPVTISQCGQM</sequence>
<organism evidence="26 27">
    <name type="scientific">Vespula maculifrons</name>
    <name type="common">Eastern yellow jacket</name>
    <name type="synonym">Wasp</name>
    <dbReference type="NCBI Taxonomy" id="7453"/>
    <lineage>
        <taxon>Eukaryota</taxon>
        <taxon>Metazoa</taxon>
        <taxon>Ecdysozoa</taxon>
        <taxon>Arthropoda</taxon>
        <taxon>Hexapoda</taxon>
        <taxon>Insecta</taxon>
        <taxon>Pterygota</taxon>
        <taxon>Neoptera</taxon>
        <taxon>Endopterygota</taxon>
        <taxon>Hymenoptera</taxon>
        <taxon>Apocrita</taxon>
        <taxon>Aculeata</taxon>
        <taxon>Vespoidea</taxon>
        <taxon>Vespidae</taxon>
        <taxon>Vespinae</taxon>
        <taxon>Vespula</taxon>
    </lineage>
</organism>
<dbReference type="Pfam" id="PF00096">
    <property type="entry name" value="zf-C2H2"/>
    <property type="match status" value="2"/>
</dbReference>
<dbReference type="GO" id="GO:0008270">
    <property type="term" value="F:zinc ion binding"/>
    <property type="evidence" value="ECO:0007669"/>
    <property type="project" value="UniProtKB-KW"/>
</dbReference>
<evidence type="ECO:0000256" key="11">
    <source>
        <dbReference type="ARBA" id="ARBA00022833"/>
    </source>
</evidence>
<evidence type="ECO:0000256" key="21">
    <source>
        <dbReference type="ARBA" id="ARBA00059766"/>
    </source>
</evidence>
<dbReference type="SUPFAM" id="SSF50891">
    <property type="entry name" value="Cyclophilin-like"/>
    <property type="match status" value="1"/>
</dbReference>
<evidence type="ECO:0000256" key="9">
    <source>
        <dbReference type="ARBA" id="ARBA00022737"/>
    </source>
</evidence>
<dbReference type="Proteomes" id="UP001607303">
    <property type="component" value="Unassembled WGS sequence"/>
</dbReference>
<feature type="domain" description="C2H2-type" evidence="25">
    <location>
        <begin position="174"/>
        <end position="202"/>
    </location>
</feature>
<evidence type="ECO:0000256" key="3">
    <source>
        <dbReference type="ARBA" id="ARBA00004496"/>
    </source>
</evidence>
<evidence type="ECO:0000256" key="8">
    <source>
        <dbReference type="ARBA" id="ARBA00022728"/>
    </source>
</evidence>
<dbReference type="PROSITE" id="PS50157">
    <property type="entry name" value="ZINC_FINGER_C2H2_2"/>
    <property type="match status" value="3"/>
</dbReference>
<feature type="domain" description="C2H2-type" evidence="25">
    <location>
        <begin position="203"/>
        <end position="226"/>
    </location>
</feature>
<evidence type="ECO:0000256" key="12">
    <source>
        <dbReference type="ARBA" id="ARBA00022990"/>
    </source>
</evidence>
<evidence type="ECO:0000256" key="18">
    <source>
        <dbReference type="ARBA" id="ARBA00038512"/>
    </source>
</evidence>
<proteinExistence type="inferred from homology"/>
<evidence type="ECO:0000256" key="13">
    <source>
        <dbReference type="ARBA" id="ARBA00023110"/>
    </source>
</evidence>
<comment type="catalytic activity">
    <reaction evidence="1">
        <text>[protein]-peptidylproline (omega=180) = [protein]-peptidylproline (omega=0)</text>
        <dbReference type="Rhea" id="RHEA:16237"/>
        <dbReference type="Rhea" id="RHEA-COMP:10747"/>
        <dbReference type="Rhea" id="RHEA-COMP:10748"/>
        <dbReference type="ChEBI" id="CHEBI:83833"/>
        <dbReference type="ChEBI" id="CHEBI:83834"/>
        <dbReference type="EC" id="5.2.1.8"/>
    </reaction>
</comment>
<dbReference type="GO" id="GO:0003755">
    <property type="term" value="F:peptidyl-prolyl cis-trans isomerase activity"/>
    <property type="evidence" value="ECO:0007669"/>
    <property type="project" value="UniProtKB-KW"/>
</dbReference>
<dbReference type="PROSITE" id="PS00170">
    <property type="entry name" value="CSA_PPIASE_1"/>
    <property type="match status" value="1"/>
</dbReference>
<keyword evidence="6" id="KW-0507">mRNA processing</keyword>
<keyword evidence="8" id="KW-0747">Spliceosome</keyword>
<comment type="similarity">
    <text evidence="18">Belongs to the cyclophilin-type PPIase family. PPIase H subfamily.</text>
</comment>
<dbReference type="GO" id="GO:0016607">
    <property type="term" value="C:nuclear speck"/>
    <property type="evidence" value="ECO:0007669"/>
    <property type="project" value="UniProtKB-SubCell"/>
</dbReference>
<dbReference type="EC" id="5.2.1.8" evidence="4"/>
<keyword evidence="5" id="KW-0963">Cytoplasm</keyword>
<keyword evidence="7" id="KW-0479">Metal-binding</keyword>
<evidence type="ECO:0000256" key="22">
    <source>
        <dbReference type="PROSITE-ProRule" id="PRU00042"/>
    </source>
</evidence>
<evidence type="ECO:0000256" key="2">
    <source>
        <dbReference type="ARBA" id="ARBA00004324"/>
    </source>
</evidence>
<dbReference type="PANTHER" id="PTHR11071">
    <property type="entry name" value="PEPTIDYL-PROLYL CIS-TRANS ISOMERASE"/>
    <property type="match status" value="1"/>
</dbReference>
<protein>
    <recommendedName>
        <fullName evidence="19">Peptidyl-prolyl cis-trans isomerase H</fullName>
        <ecNumber evidence="4">5.2.1.8</ecNumber>
    </recommendedName>
    <alternativeName>
        <fullName evidence="20">Rotamase H</fullName>
    </alternativeName>
</protein>
<keyword evidence="11" id="KW-0862">Zinc</keyword>
<keyword evidence="16" id="KW-0413">Isomerase</keyword>
<evidence type="ECO:0000256" key="4">
    <source>
        <dbReference type="ARBA" id="ARBA00013194"/>
    </source>
</evidence>
<comment type="caution">
    <text evidence="26">The sequence shown here is derived from an EMBL/GenBank/DDBJ whole genome shotgun (WGS) entry which is preliminary data.</text>
</comment>
<dbReference type="GO" id="GO:0006397">
    <property type="term" value="P:mRNA processing"/>
    <property type="evidence" value="ECO:0007669"/>
    <property type="project" value="UniProtKB-KW"/>
</dbReference>
<dbReference type="FunFam" id="2.40.100.10:FF:000017">
    <property type="entry name" value="Peptidyl-prolyl cis-trans isomerase"/>
    <property type="match status" value="1"/>
</dbReference>
<evidence type="ECO:0000259" key="24">
    <source>
        <dbReference type="PROSITE" id="PS50072"/>
    </source>
</evidence>
<evidence type="ECO:0000256" key="15">
    <source>
        <dbReference type="ARBA" id="ARBA00023187"/>
    </source>
</evidence>
<feature type="domain" description="C2H2-type" evidence="25">
    <location>
        <begin position="146"/>
        <end position="173"/>
    </location>
</feature>
<dbReference type="PANTHER" id="PTHR11071:SF561">
    <property type="entry name" value="PEPTIDYL-PROLYL CIS-TRANS ISOMERASE D-RELATED"/>
    <property type="match status" value="1"/>
</dbReference>
<evidence type="ECO:0000256" key="17">
    <source>
        <dbReference type="ARBA" id="ARBA00023242"/>
    </source>
</evidence>
<evidence type="ECO:0000256" key="16">
    <source>
        <dbReference type="ARBA" id="ARBA00023235"/>
    </source>
</evidence>
<comment type="function">
    <text evidence="21">PPIase that catalyzes the cis-trans isomerization of proline imidic peptide bonds in oligopeptides and may therefore assist protein folding. Participates in pre-mRNA splicing. May play a role in the assembly of the U4/U5/U6 tri-snRNP complex, one of the building blocks of the spliceosome. May act as a chaperone.</text>
</comment>
<evidence type="ECO:0000256" key="20">
    <source>
        <dbReference type="ARBA" id="ARBA00041924"/>
    </source>
</evidence>
<dbReference type="SUPFAM" id="SSF57667">
    <property type="entry name" value="beta-beta-alpha zinc fingers"/>
    <property type="match status" value="2"/>
</dbReference>
<accession>A0ABD2CZJ5</accession>